<reference evidence="15 16" key="1">
    <citation type="journal article" date="2015" name="Nature">
        <title>rRNA introns, odd ribosomes, and small enigmatic genomes across a large radiation of phyla.</title>
        <authorList>
            <person name="Brown C.T."/>
            <person name="Hug L.A."/>
            <person name="Thomas B.C."/>
            <person name="Sharon I."/>
            <person name="Castelle C.J."/>
            <person name="Singh A."/>
            <person name="Wilkins M.J."/>
            <person name="Williams K.H."/>
            <person name="Banfield J.F."/>
        </authorList>
    </citation>
    <scope>NUCLEOTIDE SEQUENCE [LARGE SCALE GENOMIC DNA]</scope>
</reference>
<accession>A0A0G1LX15</accession>
<dbReference type="STRING" id="1618384.UW68_C0011G0024"/>
<dbReference type="GO" id="GO:0006432">
    <property type="term" value="P:phenylalanyl-tRNA aminoacylation"/>
    <property type="evidence" value="ECO:0007669"/>
    <property type="project" value="UniProtKB-UniRule"/>
</dbReference>
<evidence type="ECO:0000313" key="16">
    <source>
        <dbReference type="Proteomes" id="UP000034835"/>
    </source>
</evidence>
<dbReference type="GO" id="GO:0005737">
    <property type="term" value="C:cytoplasm"/>
    <property type="evidence" value="ECO:0007669"/>
    <property type="project" value="UniProtKB-SubCell"/>
</dbReference>
<dbReference type="GO" id="GO:0000049">
    <property type="term" value="F:tRNA binding"/>
    <property type="evidence" value="ECO:0007669"/>
    <property type="project" value="InterPro"/>
</dbReference>
<dbReference type="PROSITE" id="PS50862">
    <property type="entry name" value="AA_TRNA_LIGASE_II"/>
    <property type="match status" value="1"/>
</dbReference>
<dbReference type="AlphaFoldDB" id="A0A0G1LX15"/>
<keyword evidence="6 13" id="KW-0479">Metal-binding</keyword>
<dbReference type="PANTHER" id="PTHR11538:SF41">
    <property type="entry name" value="PHENYLALANINE--TRNA LIGASE, MITOCHONDRIAL"/>
    <property type="match status" value="1"/>
</dbReference>
<feature type="domain" description="Aminoacyl-transfer RNA synthetases class-II family profile" evidence="14">
    <location>
        <begin position="187"/>
        <end position="344"/>
    </location>
</feature>
<keyword evidence="11 13" id="KW-0030">Aminoacyl-tRNA synthetase</keyword>
<keyword evidence="8 13" id="KW-0067">ATP-binding</keyword>
<evidence type="ECO:0000256" key="1">
    <source>
        <dbReference type="ARBA" id="ARBA00004496"/>
    </source>
</evidence>
<dbReference type="SUPFAM" id="SSF55681">
    <property type="entry name" value="Class II aaRS and biotin synthetases"/>
    <property type="match status" value="1"/>
</dbReference>
<evidence type="ECO:0000256" key="4">
    <source>
        <dbReference type="ARBA" id="ARBA00022490"/>
    </source>
</evidence>
<dbReference type="NCBIfam" id="TIGR00468">
    <property type="entry name" value="pheS"/>
    <property type="match status" value="1"/>
</dbReference>
<keyword evidence="4 13" id="KW-0963">Cytoplasm</keyword>
<keyword evidence="10 13" id="KW-0648">Protein biosynthesis</keyword>
<name>A0A0G1LX15_9BACT</name>
<dbReference type="InterPro" id="IPR010978">
    <property type="entry name" value="tRNA-bd_arm"/>
</dbReference>
<dbReference type="InterPro" id="IPR004529">
    <property type="entry name" value="Phe-tRNA-synth_IIc_asu"/>
</dbReference>
<dbReference type="InterPro" id="IPR006195">
    <property type="entry name" value="aa-tRNA-synth_II"/>
</dbReference>
<evidence type="ECO:0000313" key="15">
    <source>
        <dbReference type="EMBL" id="KKT73367.1"/>
    </source>
</evidence>
<dbReference type="EMBL" id="LCJG01000011">
    <property type="protein sequence ID" value="KKT73367.1"/>
    <property type="molecule type" value="Genomic_DNA"/>
</dbReference>
<feature type="binding site" evidence="13">
    <location>
        <position position="255"/>
    </location>
    <ligand>
        <name>Mg(2+)</name>
        <dbReference type="ChEBI" id="CHEBI:18420"/>
        <note>shared with beta subunit</note>
    </ligand>
</feature>
<dbReference type="InterPro" id="IPR022911">
    <property type="entry name" value="Phe_tRNA_ligase_alpha1_bac"/>
</dbReference>
<comment type="subcellular location">
    <subcellularLocation>
        <location evidence="1 13">Cytoplasm</location>
    </subcellularLocation>
</comment>
<gene>
    <name evidence="13" type="primary">pheS</name>
    <name evidence="15" type="ORF">UW68_C0011G0024</name>
</gene>
<dbReference type="InterPro" id="IPR045864">
    <property type="entry name" value="aa-tRNA-synth_II/BPL/LPL"/>
</dbReference>
<comment type="similarity">
    <text evidence="2 13">Belongs to the class-II aminoacyl-tRNA synthetase family. Phe-tRNA synthetase alpha subunit type 1 subfamily.</text>
</comment>
<evidence type="ECO:0000259" key="14">
    <source>
        <dbReference type="PROSITE" id="PS50862"/>
    </source>
</evidence>
<dbReference type="GO" id="GO:0004826">
    <property type="term" value="F:phenylalanine-tRNA ligase activity"/>
    <property type="evidence" value="ECO:0007669"/>
    <property type="project" value="UniProtKB-UniRule"/>
</dbReference>
<evidence type="ECO:0000256" key="13">
    <source>
        <dbReference type="HAMAP-Rule" id="MF_00281"/>
    </source>
</evidence>
<evidence type="ECO:0000256" key="10">
    <source>
        <dbReference type="ARBA" id="ARBA00022917"/>
    </source>
</evidence>
<organism evidence="15 16">
    <name type="scientific">Candidatus Collierbacteria bacterium GW2011_GWB1_44_6</name>
    <dbReference type="NCBI Taxonomy" id="1618384"/>
    <lineage>
        <taxon>Bacteria</taxon>
        <taxon>Candidatus Collieribacteriota</taxon>
    </lineage>
</organism>
<comment type="cofactor">
    <cofactor evidence="13">
        <name>Mg(2+)</name>
        <dbReference type="ChEBI" id="CHEBI:18420"/>
    </cofactor>
    <text evidence="13">Binds 2 magnesium ions per tetramer.</text>
</comment>
<dbReference type="GO" id="GO:0000287">
    <property type="term" value="F:magnesium ion binding"/>
    <property type="evidence" value="ECO:0007669"/>
    <property type="project" value="UniProtKB-UniRule"/>
</dbReference>
<evidence type="ECO:0000256" key="7">
    <source>
        <dbReference type="ARBA" id="ARBA00022741"/>
    </source>
</evidence>
<dbReference type="GO" id="GO:0005524">
    <property type="term" value="F:ATP binding"/>
    <property type="evidence" value="ECO:0007669"/>
    <property type="project" value="UniProtKB-UniRule"/>
</dbReference>
<evidence type="ECO:0000256" key="2">
    <source>
        <dbReference type="ARBA" id="ARBA00010207"/>
    </source>
</evidence>
<evidence type="ECO:0000256" key="5">
    <source>
        <dbReference type="ARBA" id="ARBA00022598"/>
    </source>
</evidence>
<evidence type="ECO:0000256" key="6">
    <source>
        <dbReference type="ARBA" id="ARBA00022723"/>
    </source>
</evidence>
<dbReference type="Pfam" id="PF01409">
    <property type="entry name" value="tRNA-synt_2d"/>
    <property type="match status" value="1"/>
</dbReference>
<dbReference type="InterPro" id="IPR004188">
    <property type="entry name" value="Phe-tRNA_ligase_II_N"/>
</dbReference>
<dbReference type="HAMAP" id="MF_00281">
    <property type="entry name" value="Phe_tRNA_synth_alpha1"/>
    <property type="match status" value="1"/>
</dbReference>
<dbReference type="EC" id="6.1.1.20" evidence="13"/>
<dbReference type="Gene3D" id="3.30.930.10">
    <property type="entry name" value="Bira Bifunctional Protein, Domain 2"/>
    <property type="match status" value="1"/>
</dbReference>
<keyword evidence="5 13" id="KW-0436">Ligase</keyword>
<dbReference type="Pfam" id="PF02912">
    <property type="entry name" value="Phe_tRNA-synt_N"/>
    <property type="match status" value="1"/>
</dbReference>
<dbReference type="PATRIC" id="fig|1618384.3.peg.374"/>
<comment type="subunit">
    <text evidence="3 13">Tetramer of two alpha and two beta subunits.</text>
</comment>
<protein>
    <recommendedName>
        <fullName evidence="13">Phenylalanine--tRNA ligase alpha subunit</fullName>
        <ecNumber evidence="13">6.1.1.20</ecNumber>
    </recommendedName>
    <alternativeName>
        <fullName evidence="13">Phenylalanyl-tRNA synthetase alpha subunit</fullName>
        <shortName evidence="13">PheRS</shortName>
    </alternativeName>
</protein>
<keyword evidence="7 13" id="KW-0547">Nucleotide-binding</keyword>
<comment type="catalytic activity">
    <reaction evidence="12 13">
        <text>tRNA(Phe) + L-phenylalanine + ATP = L-phenylalanyl-tRNA(Phe) + AMP + diphosphate + H(+)</text>
        <dbReference type="Rhea" id="RHEA:19413"/>
        <dbReference type="Rhea" id="RHEA-COMP:9668"/>
        <dbReference type="Rhea" id="RHEA-COMP:9699"/>
        <dbReference type="ChEBI" id="CHEBI:15378"/>
        <dbReference type="ChEBI" id="CHEBI:30616"/>
        <dbReference type="ChEBI" id="CHEBI:33019"/>
        <dbReference type="ChEBI" id="CHEBI:58095"/>
        <dbReference type="ChEBI" id="CHEBI:78442"/>
        <dbReference type="ChEBI" id="CHEBI:78531"/>
        <dbReference type="ChEBI" id="CHEBI:456215"/>
        <dbReference type="EC" id="6.1.1.20"/>
    </reaction>
</comment>
<evidence type="ECO:0000256" key="12">
    <source>
        <dbReference type="ARBA" id="ARBA00049255"/>
    </source>
</evidence>
<dbReference type="CDD" id="cd00496">
    <property type="entry name" value="PheRS_alpha_core"/>
    <property type="match status" value="1"/>
</dbReference>
<dbReference type="Proteomes" id="UP000034835">
    <property type="component" value="Unassembled WGS sequence"/>
</dbReference>
<evidence type="ECO:0000256" key="11">
    <source>
        <dbReference type="ARBA" id="ARBA00023146"/>
    </source>
</evidence>
<evidence type="ECO:0000256" key="3">
    <source>
        <dbReference type="ARBA" id="ARBA00011209"/>
    </source>
</evidence>
<sequence>MLSLKTMGTNLIEIENIKKELASDLKKSSSLEGIDMLKTKYLGKQGKINILFKTLPIKTDPKLGKKINDLKDLIQTKLSEQLTTILTSDNKMSFDVSIPGTPMPRGSLHLISQAIEEIENIFVSLGFVRRRYPEVDTDWYYAEGLNIPKGHPARDDQETFYLDDNIVLTAHTSNGQLHEMELKKTPPIKMINIGKTYRRQIDTTHTPMFHQFEGLVIDKDINITHLLGVTEYFAKSYFGQDRHTRLRPHHFQFTEPSFEIDITCGVCSGSGMVEKTPCKVCKSGWLELGGAGMVHPNVIKNGGFNPEECSGFAFGWGVERVLMMKTGIPDIRLIYSDDIRFLNQF</sequence>
<dbReference type="SUPFAM" id="SSF46589">
    <property type="entry name" value="tRNA-binding arm"/>
    <property type="match status" value="1"/>
</dbReference>
<proteinExistence type="inferred from homology"/>
<keyword evidence="9 13" id="KW-0460">Magnesium</keyword>
<dbReference type="InterPro" id="IPR002319">
    <property type="entry name" value="Phenylalanyl-tRNA_Synthase"/>
</dbReference>
<comment type="caution">
    <text evidence="15">The sequence shown here is derived from an EMBL/GenBank/DDBJ whole genome shotgun (WGS) entry which is preliminary data.</text>
</comment>
<dbReference type="PANTHER" id="PTHR11538">
    <property type="entry name" value="PHENYLALANYL-TRNA SYNTHETASE"/>
    <property type="match status" value="1"/>
</dbReference>
<evidence type="ECO:0000256" key="8">
    <source>
        <dbReference type="ARBA" id="ARBA00022840"/>
    </source>
</evidence>
<evidence type="ECO:0000256" key="9">
    <source>
        <dbReference type="ARBA" id="ARBA00022842"/>
    </source>
</evidence>